<keyword evidence="3" id="KW-1185">Reference proteome</keyword>
<dbReference type="EMBL" id="KV407456">
    <property type="protein sequence ID" value="KZF24587.1"/>
    <property type="molecule type" value="Genomic_DNA"/>
</dbReference>
<gene>
    <name evidence="2" type="ORF">L228DRAFT_237503</name>
</gene>
<dbReference type="OrthoDB" id="5426872at2759"/>
<accession>A0A161TF31</accession>
<organism evidence="2 3">
    <name type="scientific">Xylona heveae (strain CBS 132557 / TC161)</name>
    <dbReference type="NCBI Taxonomy" id="1328760"/>
    <lineage>
        <taxon>Eukaryota</taxon>
        <taxon>Fungi</taxon>
        <taxon>Dikarya</taxon>
        <taxon>Ascomycota</taxon>
        <taxon>Pezizomycotina</taxon>
        <taxon>Xylonomycetes</taxon>
        <taxon>Xylonales</taxon>
        <taxon>Xylonaceae</taxon>
        <taxon>Xylona</taxon>
    </lineage>
</organism>
<dbReference type="InParanoid" id="A0A161TF31"/>
<feature type="compositionally biased region" description="Basic and acidic residues" evidence="1">
    <location>
        <begin position="179"/>
        <end position="199"/>
    </location>
</feature>
<name>A0A161TF31_XYLHT</name>
<dbReference type="Proteomes" id="UP000076632">
    <property type="component" value="Unassembled WGS sequence"/>
</dbReference>
<evidence type="ECO:0000313" key="2">
    <source>
        <dbReference type="EMBL" id="KZF24587.1"/>
    </source>
</evidence>
<feature type="region of interest" description="Disordered" evidence="1">
    <location>
        <begin position="84"/>
        <end position="199"/>
    </location>
</feature>
<dbReference type="GeneID" id="28896074"/>
<dbReference type="RefSeq" id="XP_018190142.1">
    <property type="nucleotide sequence ID" value="XM_018330937.1"/>
</dbReference>
<evidence type="ECO:0000256" key="1">
    <source>
        <dbReference type="SAM" id="MobiDB-lite"/>
    </source>
</evidence>
<sequence length="199" mass="21329">MATATPFPPTHHFTLRKISPASALGLVQTYIESSTTNHAFLPDAMLTERGPQQSSGGGLTMHHLRRVEAGLRGEHLAADMSFFEGNDESNNAPTAEGDAMEGVQTTTGGAGEEGEGQGGEWQDLTAYQREQEGIESGEIGQRQTGLTDGGEVPAVKETDAGAGAPVDKDARKKAKKERRLQERREKEAQRQKEKDAEGA</sequence>
<dbReference type="OMA" id="SYEREQT"/>
<proteinExistence type="predicted"/>
<feature type="compositionally biased region" description="Gly residues" evidence="1">
    <location>
        <begin position="108"/>
        <end position="119"/>
    </location>
</feature>
<evidence type="ECO:0000313" key="3">
    <source>
        <dbReference type="Proteomes" id="UP000076632"/>
    </source>
</evidence>
<reference evidence="2 3" key="1">
    <citation type="journal article" date="2016" name="Fungal Biol.">
        <title>The genome of Xylona heveae provides a window into fungal endophytism.</title>
        <authorList>
            <person name="Gazis R."/>
            <person name="Kuo A."/>
            <person name="Riley R."/>
            <person name="LaButti K."/>
            <person name="Lipzen A."/>
            <person name="Lin J."/>
            <person name="Amirebrahimi M."/>
            <person name="Hesse C.N."/>
            <person name="Spatafora J.W."/>
            <person name="Henrissat B."/>
            <person name="Hainaut M."/>
            <person name="Grigoriev I.V."/>
            <person name="Hibbett D.S."/>
        </authorList>
    </citation>
    <scope>NUCLEOTIDE SEQUENCE [LARGE SCALE GENOMIC DNA]</scope>
    <source>
        <strain evidence="2 3">TC161</strain>
    </source>
</reference>
<protein>
    <submittedName>
        <fullName evidence="2">Uncharacterized protein</fullName>
    </submittedName>
</protein>
<feature type="compositionally biased region" description="Low complexity" evidence="1">
    <location>
        <begin position="134"/>
        <end position="143"/>
    </location>
</feature>
<dbReference type="AlphaFoldDB" id="A0A161TF31"/>